<dbReference type="AlphaFoldDB" id="A0AAD7MLM0"/>
<accession>A0AAD7MLM0</accession>
<gene>
    <name evidence="1" type="ORF">DFH07DRAFT_971779</name>
</gene>
<name>A0AAD7MLM0_9AGAR</name>
<dbReference type="GO" id="GO:0020037">
    <property type="term" value="F:heme binding"/>
    <property type="evidence" value="ECO:0007669"/>
    <property type="project" value="InterPro"/>
</dbReference>
<dbReference type="InterPro" id="IPR036396">
    <property type="entry name" value="Cyt_P450_sf"/>
</dbReference>
<evidence type="ECO:0000313" key="1">
    <source>
        <dbReference type="EMBL" id="KAJ7722900.1"/>
    </source>
</evidence>
<organism evidence="1 2">
    <name type="scientific">Mycena maculata</name>
    <dbReference type="NCBI Taxonomy" id="230809"/>
    <lineage>
        <taxon>Eukaryota</taxon>
        <taxon>Fungi</taxon>
        <taxon>Dikarya</taxon>
        <taxon>Basidiomycota</taxon>
        <taxon>Agaricomycotina</taxon>
        <taxon>Agaricomycetes</taxon>
        <taxon>Agaricomycetidae</taxon>
        <taxon>Agaricales</taxon>
        <taxon>Marasmiineae</taxon>
        <taxon>Mycenaceae</taxon>
        <taxon>Mycena</taxon>
    </lineage>
</organism>
<dbReference type="GO" id="GO:0004497">
    <property type="term" value="F:monooxygenase activity"/>
    <property type="evidence" value="ECO:0007669"/>
    <property type="project" value="InterPro"/>
</dbReference>
<dbReference type="GO" id="GO:0005506">
    <property type="term" value="F:iron ion binding"/>
    <property type="evidence" value="ECO:0007669"/>
    <property type="project" value="InterPro"/>
</dbReference>
<keyword evidence="2" id="KW-1185">Reference proteome</keyword>
<proteinExistence type="predicted"/>
<reference evidence="1" key="1">
    <citation type="submission" date="2023-03" db="EMBL/GenBank/DDBJ databases">
        <title>Massive genome expansion in bonnet fungi (Mycena s.s.) driven by repeated elements and novel gene families across ecological guilds.</title>
        <authorList>
            <consortium name="Lawrence Berkeley National Laboratory"/>
            <person name="Harder C.B."/>
            <person name="Miyauchi S."/>
            <person name="Viragh M."/>
            <person name="Kuo A."/>
            <person name="Thoen E."/>
            <person name="Andreopoulos B."/>
            <person name="Lu D."/>
            <person name="Skrede I."/>
            <person name="Drula E."/>
            <person name="Henrissat B."/>
            <person name="Morin E."/>
            <person name="Kohler A."/>
            <person name="Barry K."/>
            <person name="LaButti K."/>
            <person name="Morin E."/>
            <person name="Salamov A."/>
            <person name="Lipzen A."/>
            <person name="Mereny Z."/>
            <person name="Hegedus B."/>
            <person name="Baldrian P."/>
            <person name="Stursova M."/>
            <person name="Weitz H."/>
            <person name="Taylor A."/>
            <person name="Grigoriev I.V."/>
            <person name="Nagy L.G."/>
            <person name="Martin F."/>
            <person name="Kauserud H."/>
        </authorList>
    </citation>
    <scope>NUCLEOTIDE SEQUENCE</scope>
    <source>
        <strain evidence="1">CBHHK188m</strain>
    </source>
</reference>
<dbReference type="EMBL" id="JARJLG010000253">
    <property type="protein sequence ID" value="KAJ7722900.1"/>
    <property type="molecule type" value="Genomic_DNA"/>
</dbReference>
<dbReference type="Proteomes" id="UP001215280">
    <property type="component" value="Unassembled WGS sequence"/>
</dbReference>
<sequence length="81" mass="9367">MKLNMSWKLLELHQKYGKVVRIARNEASICDPIAISQIYKFKSPLEKTRFYESLRGQDGPTTISTVENNLHTEMRRAESPA</sequence>
<comment type="caution">
    <text evidence="1">The sequence shown here is derived from an EMBL/GenBank/DDBJ whole genome shotgun (WGS) entry which is preliminary data.</text>
</comment>
<dbReference type="SUPFAM" id="SSF48264">
    <property type="entry name" value="Cytochrome P450"/>
    <property type="match status" value="1"/>
</dbReference>
<evidence type="ECO:0000313" key="2">
    <source>
        <dbReference type="Proteomes" id="UP001215280"/>
    </source>
</evidence>
<dbReference type="Gene3D" id="1.10.630.10">
    <property type="entry name" value="Cytochrome P450"/>
    <property type="match status" value="1"/>
</dbReference>
<protein>
    <recommendedName>
        <fullName evidence="3">Cytochrome P450</fullName>
    </recommendedName>
</protein>
<evidence type="ECO:0008006" key="3">
    <source>
        <dbReference type="Google" id="ProtNLM"/>
    </source>
</evidence>
<dbReference type="GO" id="GO:0016705">
    <property type="term" value="F:oxidoreductase activity, acting on paired donors, with incorporation or reduction of molecular oxygen"/>
    <property type="evidence" value="ECO:0007669"/>
    <property type="project" value="InterPro"/>
</dbReference>